<dbReference type="InterPro" id="IPR036412">
    <property type="entry name" value="HAD-like_sf"/>
</dbReference>
<dbReference type="STRING" id="946122.A0A0C2SB97"/>
<dbReference type="OrthoDB" id="198652at2759"/>
<dbReference type="EMBL" id="KN818304">
    <property type="protein sequence ID" value="KIL60095.1"/>
    <property type="molecule type" value="Genomic_DNA"/>
</dbReference>
<organism evidence="1 2">
    <name type="scientific">Amanita muscaria (strain Koide BX008)</name>
    <dbReference type="NCBI Taxonomy" id="946122"/>
    <lineage>
        <taxon>Eukaryota</taxon>
        <taxon>Fungi</taxon>
        <taxon>Dikarya</taxon>
        <taxon>Basidiomycota</taxon>
        <taxon>Agaricomycotina</taxon>
        <taxon>Agaricomycetes</taxon>
        <taxon>Agaricomycetidae</taxon>
        <taxon>Agaricales</taxon>
        <taxon>Pluteineae</taxon>
        <taxon>Amanitaceae</taxon>
        <taxon>Amanita</taxon>
    </lineage>
</organism>
<evidence type="ECO:0000313" key="1">
    <source>
        <dbReference type="EMBL" id="KIL60095.1"/>
    </source>
</evidence>
<accession>A0A0C2SB97</accession>
<dbReference type="Proteomes" id="UP000054549">
    <property type="component" value="Unassembled WGS sequence"/>
</dbReference>
<dbReference type="InParanoid" id="A0A0C2SB97"/>
<gene>
    <name evidence="1" type="ORF">M378DRAFT_110409</name>
</gene>
<dbReference type="HOGENOM" id="CLU_056221_1_0_1"/>
<sequence>MPLNVPGLLAPFQLLVRPRLVIPSLVVKDIRQIDFGALRKEGYRGIVFDKDNCLTLPHKDTLVPEIENAWDECRHTFGAGNVVIVSNSAGTWVDPGGIQSESVSYHLRVPVLSHRRFKPSYSCINDIRTYFSSLRFPIRDEELVIVGDRIFTDIIMANRMRCWKPRQSIFSLAASCAFEKEGAIETEQEVKAEDAQANPCGPLAIWTTGVWEREAMIMRRAEKWTVQAVQRYSKPKQGQVLDTAKFLKPIPEPPKKTSIIDRILDKVYSST</sequence>
<name>A0A0C2SB97_AMAMK</name>
<dbReference type="InterPro" id="IPR023214">
    <property type="entry name" value="HAD_sf"/>
</dbReference>
<dbReference type="AlphaFoldDB" id="A0A0C2SB97"/>
<dbReference type="InterPro" id="IPR027706">
    <property type="entry name" value="PGP_Pase"/>
</dbReference>
<reference evidence="1 2" key="1">
    <citation type="submission" date="2014-04" db="EMBL/GenBank/DDBJ databases">
        <title>Evolutionary Origins and Diversification of the Mycorrhizal Mutualists.</title>
        <authorList>
            <consortium name="DOE Joint Genome Institute"/>
            <consortium name="Mycorrhizal Genomics Consortium"/>
            <person name="Kohler A."/>
            <person name="Kuo A."/>
            <person name="Nagy L.G."/>
            <person name="Floudas D."/>
            <person name="Copeland A."/>
            <person name="Barry K.W."/>
            <person name="Cichocki N."/>
            <person name="Veneault-Fourrey C."/>
            <person name="LaButti K."/>
            <person name="Lindquist E.A."/>
            <person name="Lipzen A."/>
            <person name="Lundell T."/>
            <person name="Morin E."/>
            <person name="Murat C."/>
            <person name="Riley R."/>
            <person name="Ohm R."/>
            <person name="Sun H."/>
            <person name="Tunlid A."/>
            <person name="Henrissat B."/>
            <person name="Grigoriev I.V."/>
            <person name="Hibbett D.S."/>
            <person name="Martin F."/>
        </authorList>
    </citation>
    <scope>NUCLEOTIDE SEQUENCE [LARGE SCALE GENOMIC DNA]</scope>
    <source>
        <strain evidence="1 2">Koide BX008</strain>
    </source>
</reference>
<dbReference type="GO" id="GO:0008962">
    <property type="term" value="F:phosphatidylglycerophosphatase activity"/>
    <property type="evidence" value="ECO:0007669"/>
    <property type="project" value="InterPro"/>
</dbReference>
<dbReference type="SUPFAM" id="SSF56784">
    <property type="entry name" value="HAD-like"/>
    <property type="match status" value="1"/>
</dbReference>
<dbReference type="Pfam" id="PF09419">
    <property type="entry name" value="PGP_phosphatase"/>
    <property type="match status" value="1"/>
</dbReference>
<evidence type="ECO:0000313" key="2">
    <source>
        <dbReference type="Proteomes" id="UP000054549"/>
    </source>
</evidence>
<proteinExistence type="predicted"/>
<dbReference type="Gene3D" id="3.40.50.1000">
    <property type="entry name" value="HAD superfamily/HAD-like"/>
    <property type="match status" value="1"/>
</dbReference>
<protein>
    <submittedName>
        <fullName evidence="1">Uncharacterized protein</fullName>
    </submittedName>
</protein>
<keyword evidence="2" id="KW-1185">Reference proteome</keyword>
<dbReference type="FunCoup" id="A0A0C2SB97">
    <property type="interactions" value="209"/>
</dbReference>